<dbReference type="Proteomes" id="UP001159641">
    <property type="component" value="Unassembled WGS sequence"/>
</dbReference>
<feature type="compositionally biased region" description="Polar residues" evidence="5">
    <location>
        <begin position="322"/>
        <end position="334"/>
    </location>
</feature>
<evidence type="ECO:0000256" key="1">
    <source>
        <dbReference type="ARBA" id="ARBA00022553"/>
    </source>
</evidence>
<sequence>MVVAVIVIYSYCVQLVRSSLKDSKSMQDGWGESDGPVTGTRHPSWEEEEDGGVWNTAGSQGSASSHSSASWGQGGKKQMKVARFRNAWACLFCSLKGGNNDSWMNPVAKQFSNMGLLSQTEDNPSSKMDLSVGSLPDKKFDVDKRAMNLGDFNDIMRKDRSGFRPPNSKDMGTTDSGPYFEKLTLPFSNQDGCLGDEAPCSPFSPSPSYKLSPSGSTLPNVSLGAIGTGLNPQNFAARQVSASMLKQFPNSGLNPGLFNVGPQLSPQQIAMLSQLPQIPQFQLACQLLLQQQQQQQLLQNQRKLSQAVRQQQEQQLARMVSALQQQQRQPSMKHSPSHPVGPKPHLDNMVPNALNVGLPDLQTKGPIPGYSSGFSSGGMDYGMVGGKEAGTESRFKQWTSMMEGLPSVATQEANMHKNGAIVAPGKTRGGSPYNQFDIIPGDTLGGHTGPAGDSWLPAKSPPTNKIGSKSSNASWPPEFQPGVPWKGIQNIDPESDPYVTPGSVLGGTATSPIVDTDHQLLRDNTTGSNSSLNTSLPSPGAWPYSASDNSFSNVHSTSAKFPDYKSTWSPDPIGHNPTHLSNKMWKNHISSRNTTPLPRPPPGLTNPKPSSPWSSTAPRSVRGWGTQDSRLASGEKDLPKGASLFQPEGLMFTQMLKTR</sequence>
<keyword evidence="4" id="KW-0943">RNA-mediated gene silencing</keyword>
<evidence type="ECO:0000259" key="7">
    <source>
        <dbReference type="Pfam" id="PF10427"/>
    </source>
</evidence>
<keyword evidence="6" id="KW-0732">Signal</keyword>
<dbReference type="PANTHER" id="PTHR13020:SF32">
    <property type="entry name" value="TRINUCLEOTIDE REPEAT-CONTAINING GENE 6B PROTEIN"/>
    <property type="match status" value="1"/>
</dbReference>
<feature type="region of interest" description="Disordered" evidence="5">
    <location>
        <begin position="318"/>
        <end position="342"/>
    </location>
</feature>
<evidence type="ECO:0000256" key="5">
    <source>
        <dbReference type="SAM" id="MobiDB-lite"/>
    </source>
</evidence>
<comment type="caution">
    <text evidence="9">The sequence shown here is derived from an EMBL/GenBank/DDBJ whole genome shotgun (WGS) entry which is preliminary data.</text>
</comment>
<evidence type="ECO:0000256" key="4">
    <source>
        <dbReference type="ARBA" id="ARBA00023158"/>
    </source>
</evidence>
<feature type="chain" id="PRO_5044321461" description="Trinucleotide repeat-containing gene 6B protein" evidence="6">
    <location>
        <begin position="19"/>
        <end position="659"/>
    </location>
</feature>
<dbReference type="InterPro" id="IPR019486">
    <property type="entry name" value="Argonaute_hook_dom"/>
</dbReference>
<evidence type="ECO:0000313" key="10">
    <source>
        <dbReference type="Proteomes" id="UP001159641"/>
    </source>
</evidence>
<keyword evidence="10" id="KW-1185">Reference proteome</keyword>
<accession>A0AB34HLP6</accession>
<evidence type="ECO:0000256" key="3">
    <source>
        <dbReference type="ARBA" id="ARBA00022884"/>
    </source>
</evidence>
<feature type="compositionally biased region" description="Low complexity" evidence="5">
    <location>
        <begin position="57"/>
        <end position="71"/>
    </location>
</feature>
<evidence type="ECO:0000256" key="6">
    <source>
        <dbReference type="SAM" id="SignalP"/>
    </source>
</evidence>
<dbReference type="InterPro" id="IPR032226">
    <property type="entry name" value="TNRC6_PABC-bd"/>
</dbReference>
<evidence type="ECO:0000256" key="2">
    <source>
        <dbReference type="ARBA" id="ARBA00022845"/>
    </source>
</evidence>
<proteinExistence type="predicted"/>
<dbReference type="Pfam" id="PF10427">
    <property type="entry name" value="Ago_hook"/>
    <property type="match status" value="1"/>
</dbReference>
<dbReference type="EMBL" id="JAIQCJ010001201">
    <property type="protein sequence ID" value="KAJ8791715.1"/>
    <property type="molecule type" value="Genomic_DNA"/>
</dbReference>
<feature type="domain" description="Argonaute hook" evidence="7">
    <location>
        <begin position="21"/>
        <end position="104"/>
    </location>
</feature>
<feature type="domain" description="TNRC6 PABC binding" evidence="8">
    <location>
        <begin position="359"/>
        <end position="634"/>
    </location>
</feature>
<reference evidence="9 10" key="1">
    <citation type="submission" date="2022-11" db="EMBL/GenBank/DDBJ databases">
        <title>Whole genome sequence of Eschrichtius robustus ER-17-0199.</title>
        <authorList>
            <person name="Bruniche-Olsen A."/>
            <person name="Black A.N."/>
            <person name="Fields C.J."/>
            <person name="Walden K."/>
            <person name="Dewoody J.A."/>
        </authorList>
    </citation>
    <scope>NUCLEOTIDE SEQUENCE [LARGE SCALE GENOMIC DNA]</scope>
    <source>
        <strain evidence="9">ER-17-0199</strain>
        <tissue evidence="9">Blubber</tissue>
    </source>
</reference>
<dbReference type="GO" id="GO:0060213">
    <property type="term" value="P:positive regulation of nuclear-transcribed mRNA poly(A) tail shortening"/>
    <property type="evidence" value="ECO:0007669"/>
    <property type="project" value="TreeGrafter"/>
</dbReference>
<dbReference type="GO" id="GO:0003723">
    <property type="term" value="F:RNA binding"/>
    <property type="evidence" value="ECO:0007669"/>
    <property type="project" value="UniProtKB-KW"/>
</dbReference>
<dbReference type="InterPro" id="IPR052068">
    <property type="entry name" value="GW182_domain"/>
</dbReference>
<dbReference type="GO" id="GO:0006417">
    <property type="term" value="P:regulation of translation"/>
    <property type="evidence" value="ECO:0007669"/>
    <property type="project" value="UniProtKB-KW"/>
</dbReference>
<gene>
    <name evidence="9" type="ORF">J1605_020437</name>
</gene>
<feature type="region of interest" description="Disordered" evidence="5">
    <location>
        <begin position="589"/>
        <end position="644"/>
    </location>
</feature>
<protein>
    <recommendedName>
        <fullName evidence="11">Trinucleotide repeat-containing gene 6B protein</fullName>
    </recommendedName>
</protein>
<feature type="region of interest" description="Disordered" evidence="5">
    <location>
        <begin position="24"/>
        <end position="74"/>
    </location>
</feature>
<keyword evidence="2" id="KW-0810">Translation regulation</keyword>
<organism evidence="9 10">
    <name type="scientific">Eschrichtius robustus</name>
    <name type="common">California gray whale</name>
    <name type="synonym">Eschrichtius gibbosus</name>
    <dbReference type="NCBI Taxonomy" id="9764"/>
    <lineage>
        <taxon>Eukaryota</taxon>
        <taxon>Metazoa</taxon>
        <taxon>Chordata</taxon>
        <taxon>Craniata</taxon>
        <taxon>Vertebrata</taxon>
        <taxon>Euteleostomi</taxon>
        <taxon>Mammalia</taxon>
        <taxon>Eutheria</taxon>
        <taxon>Laurasiatheria</taxon>
        <taxon>Artiodactyla</taxon>
        <taxon>Whippomorpha</taxon>
        <taxon>Cetacea</taxon>
        <taxon>Mysticeti</taxon>
        <taxon>Eschrichtiidae</taxon>
        <taxon>Eschrichtius</taxon>
    </lineage>
</organism>
<evidence type="ECO:0000313" key="9">
    <source>
        <dbReference type="EMBL" id="KAJ8791715.1"/>
    </source>
</evidence>
<keyword evidence="1" id="KW-0597">Phosphoprotein</keyword>
<feature type="signal peptide" evidence="6">
    <location>
        <begin position="1"/>
        <end position="18"/>
    </location>
</feature>
<dbReference type="GO" id="GO:0005654">
    <property type="term" value="C:nucleoplasm"/>
    <property type="evidence" value="ECO:0007669"/>
    <property type="project" value="TreeGrafter"/>
</dbReference>
<keyword evidence="3" id="KW-0694">RNA-binding</keyword>
<evidence type="ECO:0000259" key="8">
    <source>
        <dbReference type="Pfam" id="PF16608"/>
    </source>
</evidence>
<dbReference type="GO" id="GO:0035195">
    <property type="term" value="P:miRNA-mediated post-transcriptional gene silencing"/>
    <property type="evidence" value="ECO:0007669"/>
    <property type="project" value="TreeGrafter"/>
</dbReference>
<dbReference type="Pfam" id="PF16608">
    <property type="entry name" value="TNRC6-PABC_bdg"/>
    <property type="match status" value="1"/>
</dbReference>
<name>A0AB34HLP6_ESCRO</name>
<dbReference type="AlphaFoldDB" id="A0AB34HLP6"/>
<dbReference type="GO" id="GO:0000932">
    <property type="term" value="C:P-body"/>
    <property type="evidence" value="ECO:0007669"/>
    <property type="project" value="TreeGrafter"/>
</dbReference>
<evidence type="ECO:0008006" key="11">
    <source>
        <dbReference type="Google" id="ProtNLM"/>
    </source>
</evidence>
<dbReference type="PANTHER" id="PTHR13020">
    <property type="entry name" value="TRINUCLEOTIDE REPEAT-CONTAINING GENE 6"/>
    <property type="match status" value="1"/>
</dbReference>